<evidence type="ECO:0000313" key="1">
    <source>
        <dbReference type="EMBL" id="BAN81817.1"/>
    </source>
</evidence>
<dbReference type="EMBL" id="AB844642">
    <property type="protein sequence ID" value="BAN81815.1"/>
    <property type="molecule type" value="Genomic_DNA"/>
</dbReference>
<organism evidence="1">
    <name type="scientific">Ochlerotatus impiger</name>
    <dbReference type="NCBI Taxonomy" id="1386052"/>
    <lineage>
        <taxon>Eukaryota</taxon>
        <taxon>Metazoa</taxon>
        <taxon>Ecdysozoa</taxon>
        <taxon>Arthropoda</taxon>
        <taxon>Hexapoda</taxon>
        <taxon>Insecta</taxon>
        <taxon>Pterygota</taxon>
        <taxon>Neoptera</taxon>
        <taxon>Endopterygota</taxon>
        <taxon>Diptera</taxon>
        <taxon>Nematocera</taxon>
        <taxon>Culicoidea</taxon>
        <taxon>Culicidae</taxon>
        <taxon>Culicinae</taxon>
        <taxon>Aedini</taxon>
        <taxon>Ochlerotatus</taxon>
        <taxon>Ochlerotatus</taxon>
    </lineage>
</organism>
<dbReference type="AlphaFoldDB" id="T2HNT6"/>
<reference evidence="1" key="1">
    <citation type="submission" date="2013-08" db="EMBL/GenBank/DDBJ databases">
        <title>Phylogenetic analysis and molecular identification tools for identifying the Ochlerotatus punctor species complex (Diptera: Culicidae) in Manitoba.</title>
        <authorList>
            <person name="Namin H.H."/>
            <person name="Iranpour M."/>
            <person name="Sharanowski B."/>
        </authorList>
    </citation>
    <scope>NUCLEOTIDE SEQUENCE</scope>
</reference>
<keyword evidence="1" id="KW-0687">Ribonucleoprotein</keyword>
<dbReference type="GO" id="GO:0005840">
    <property type="term" value="C:ribosome"/>
    <property type="evidence" value="ECO:0007669"/>
    <property type="project" value="UniProtKB-KW"/>
</dbReference>
<protein>
    <submittedName>
        <fullName evidence="1">Ribosomal protein S12</fullName>
    </submittedName>
</protein>
<name>T2HNT6_9DIPT</name>
<feature type="non-terminal residue" evidence="1">
    <location>
        <position position="33"/>
    </location>
</feature>
<dbReference type="EMBL" id="AB844644">
    <property type="protein sequence ID" value="BAN81817.1"/>
    <property type="molecule type" value="Genomic_DNA"/>
</dbReference>
<accession>T2HNT6</accession>
<sequence length="33" mass="3575">MSDVEVEVPVVAPVDGTMDFNTALQEVLKKSLI</sequence>
<proteinExistence type="predicted"/>
<gene>
    <name evidence="1" type="primary">RPS12</name>
</gene>
<keyword evidence="1" id="KW-0689">Ribosomal protein</keyword>
<dbReference type="EMBL" id="AB844643">
    <property type="protein sequence ID" value="BAN81816.1"/>
    <property type="molecule type" value="Genomic_DNA"/>
</dbReference>